<dbReference type="KEGG" id="bpb:bpr_I0580"/>
<dbReference type="Pfam" id="PF01966">
    <property type="entry name" value="HD"/>
    <property type="match status" value="1"/>
</dbReference>
<dbReference type="InterPro" id="IPR006674">
    <property type="entry name" value="HD_domain"/>
</dbReference>
<organism evidence="2 3">
    <name type="scientific">Butyrivibrio proteoclasticus (strain ATCC 51982 / DSM 14932 / B316)</name>
    <name type="common">Clostridium proteoclasticum</name>
    <dbReference type="NCBI Taxonomy" id="515622"/>
    <lineage>
        <taxon>Bacteria</taxon>
        <taxon>Bacillati</taxon>
        <taxon>Bacillota</taxon>
        <taxon>Clostridia</taxon>
        <taxon>Lachnospirales</taxon>
        <taxon>Lachnospiraceae</taxon>
        <taxon>Butyrivibrio</taxon>
    </lineage>
</organism>
<keyword evidence="3" id="KW-1185">Reference proteome</keyword>
<name>E0S0K0_BUTPB</name>
<dbReference type="CDD" id="cd00077">
    <property type="entry name" value="HDc"/>
    <property type="match status" value="1"/>
</dbReference>
<evidence type="ECO:0000259" key="1">
    <source>
        <dbReference type="SMART" id="SM00471"/>
    </source>
</evidence>
<reference evidence="2 3" key="1">
    <citation type="journal article" date="2010" name="PLoS ONE">
        <title>The glycobiome of the rumen bacterium Butyrivibrio proteoclasticus B316(T) highlights adaptation to a polysaccharide-rich environment.</title>
        <authorList>
            <person name="Kelly W.J."/>
            <person name="Leahy S.C."/>
            <person name="Altermann E."/>
            <person name="Yeoman C.J."/>
            <person name="Dunne J.C."/>
            <person name="Kong Z."/>
            <person name="Pacheco D.M."/>
            <person name="Li D."/>
            <person name="Noel S.J."/>
            <person name="Moon C.D."/>
            <person name="Cookson A.L."/>
            <person name="Attwood G.T."/>
        </authorList>
    </citation>
    <scope>NUCLEOTIDE SEQUENCE [LARGE SCALE GENOMIC DNA]</scope>
    <source>
        <strain evidence="3">ATCC 51982 / DSM 14932 / B316</strain>
    </source>
</reference>
<dbReference type="EMBL" id="CP001810">
    <property type="protein sequence ID" value="ADL33325.1"/>
    <property type="molecule type" value="Genomic_DNA"/>
</dbReference>
<dbReference type="Gene3D" id="1.10.3210.10">
    <property type="entry name" value="Hypothetical protein af1432"/>
    <property type="match status" value="1"/>
</dbReference>
<accession>E0S0K0</accession>
<dbReference type="InterPro" id="IPR003607">
    <property type="entry name" value="HD/PDEase_dom"/>
</dbReference>
<evidence type="ECO:0000313" key="3">
    <source>
        <dbReference type="Proteomes" id="UP000001299"/>
    </source>
</evidence>
<dbReference type="AlphaFoldDB" id="E0S0K0"/>
<dbReference type="SUPFAM" id="SSF109604">
    <property type="entry name" value="HD-domain/PDEase-like"/>
    <property type="match status" value="1"/>
</dbReference>
<dbReference type="STRING" id="515622.bpr_I0580"/>
<gene>
    <name evidence="2" type="ordered locus">bpr_I0580</name>
</gene>
<dbReference type="eggNOG" id="COG2206">
    <property type="taxonomic scope" value="Bacteria"/>
</dbReference>
<feature type="domain" description="HD/PDEase" evidence="1">
    <location>
        <begin position="23"/>
        <end position="154"/>
    </location>
</feature>
<dbReference type="HOGENOM" id="CLU_1335392_0_0_9"/>
<dbReference type="Proteomes" id="UP000001299">
    <property type="component" value="Chromosome 1"/>
</dbReference>
<sequence length="200" mass="22741">MGGNMLPTRMEAERLLEEAEKYNPGPWGNHSRVAAHCAEKIALGCEGMNPEKAYILGLLHDIGRKFGVSYLKHVSDGYSYMMSLGYDEVARVCLTHSFNNMRVDEYVGKVDTSDEEYELIQTELGKLSADDYDRLIQLCDALAGSKGVMNIEERMNDVKSRHGNYPQAKWDSNMRLKAYFEEKASKDIYDLVEKDSYTLD</sequence>
<evidence type="ECO:0000313" key="2">
    <source>
        <dbReference type="EMBL" id="ADL33325.1"/>
    </source>
</evidence>
<protein>
    <submittedName>
        <fullName evidence="2">HD domain-containing protein</fullName>
    </submittedName>
</protein>
<dbReference type="SMART" id="SM00471">
    <property type="entry name" value="HDc"/>
    <property type="match status" value="1"/>
</dbReference>
<proteinExistence type="predicted"/>